<organism evidence="1 2">
    <name type="scientific">Hypothenemus hampei</name>
    <name type="common">Coffee berry borer</name>
    <dbReference type="NCBI Taxonomy" id="57062"/>
    <lineage>
        <taxon>Eukaryota</taxon>
        <taxon>Metazoa</taxon>
        <taxon>Ecdysozoa</taxon>
        <taxon>Arthropoda</taxon>
        <taxon>Hexapoda</taxon>
        <taxon>Insecta</taxon>
        <taxon>Pterygota</taxon>
        <taxon>Neoptera</taxon>
        <taxon>Endopterygota</taxon>
        <taxon>Coleoptera</taxon>
        <taxon>Polyphaga</taxon>
        <taxon>Cucujiformia</taxon>
        <taxon>Curculionidae</taxon>
        <taxon>Scolytinae</taxon>
        <taxon>Hypothenemus</taxon>
    </lineage>
</organism>
<name>A0ABD1F6V5_HYPHA</name>
<reference evidence="1 2" key="1">
    <citation type="submission" date="2024-05" db="EMBL/GenBank/DDBJ databases">
        <title>Genetic variation in Jamaican populations of the coffee berry borer (Hypothenemus hampei).</title>
        <authorList>
            <person name="Errbii M."/>
            <person name="Myrie A."/>
        </authorList>
    </citation>
    <scope>NUCLEOTIDE SEQUENCE [LARGE SCALE GENOMIC DNA]</scope>
    <source>
        <strain evidence="1">JA-Hopewell-2020-01-JO</strain>
        <tissue evidence="1">Whole body</tissue>
    </source>
</reference>
<evidence type="ECO:0000313" key="1">
    <source>
        <dbReference type="EMBL" id="KAL1510071.1"/>
    </source>
</evidence>
<dbReference type="EMBL" id="JBDJPC010000003">
    <property type="protein sequence ID" value="KAL1510071.1"/>
    <property type="molecule type" value="Genomic_DNA"/>
</dbReference>
<dbReference type="AlphaFoldDB" id="A0ABD1F6V5"/>
<gene>
    <name evidence="1" type="ORF">ABEB36_004726</name>
</gene>
<proteinExistence type="predicted"/>
<protein>
    <submittedName>
        <fullName evidence="1">Uncharacterized protein</fullName>
    </submittedName>
</protein>
<comment type="caution">
    <text evidence="1">The sequence shown here is derived from an EMBL/GenBank/DDBJ whole genome shotgun (WGS) entry which is preliminary data.</text>
</comment>
<evidence type="ECO:0000313" key="2">
    <source>
        <dbReference type="Proteomes" id="UP001566132"/>
    </source>
</evidence>
<accession>A0ABD1F6V5</accession>
<dbReference type="Proteomes" id="UP001566132">
    <property type="component" value="Unassembled WGS sequence"/>
</dbReference>
<keyword evidence="2" id="KW-1185">Reference proteome</keyword>
<sequence length="73" mass="8472">MPKIMKTKLKTCILHKIIYIGQWNSGGLYCFPMRPEYVSMVVIEEEKCTEDQESDFQNAVLKSAFLMEVVPQL</sequence>